<comment type="similarity">
    <text evidence="1">Belongs to the FPP family.</text>
</comment>
<gene>
    <name evidence="4" type="ORF">MTR67_020013</name>
</gene>
<dbReference type="PANTHER" id="PTHR31580">
    <property type="entry name" value="FILAMENT-LIKE PLANT PROTEIN 4"/>
    <property type="match status" value="1"/>
</dbReference>
<keyword evidence="2" id="KW-0175">Coiled coil</keyword>
<dbReference type="InterPro" id="IPR008587">
    <property type="entry name" value="FPP_plant"/>
</dbReference>
<dbReference type="AlphaFoldDB" id="A0AAF0QQQ7"/>
<feature type="compositionally biased region" description="Polar residues" evidence="3">
    <location>
        <begin position="59"/>
        <end position="68"/>
    </location>
</feature>
<dbReference type="Proteomes" id="UP001234989">
    <property type="component" value="Chromosome 4"/>
</dbReference>
<evidence type="ECO:0000313" key="5">
    <source>
        <dbReference type="Proteomes" id="UP001234989"/>
    </source>
</evidence>
<keyword evidence="5" id="KW-1185">Reference proteome</keyword>
<feature type="region of interest" description="Disordered" evidence="3">
    <location>
        <begin position="1"/>
        <end position="119"/>
    </location>
</feature>
<accession>A0AAF0QQQ7</accession>
<dbReference type="Pfam" id="PF05911">
    <property type="entry name" value="FPP"/>
    <property type="match status" value="1"/>
</dbReference>
<evidence type="ECO:0000256" key="2">
    <source>
        <dbReference type="ARBA" id="ARBA00023054"/>
    </source>
</evidence>
<feature type="compositionally biased region" description="Polar residues" evidence="3">
    <location>
        <begin position="84"/>
        <end position="96"/>
    </location>
</feature>
<evidence type="ECO:0000256" key="3">
    <source>
        <dbReference type="SAM" id="MobiDB-lite"/>
    </source>
</evidence>
<feature type="compositionally biased region" description="Polar residues" evidence="3">
    <location>
        <begin position="8"/>
        <end position="22"/>
    </location>
</feature>
<evidence type="ECO:0000313" key="4">
    <source>
        <dbReference type="EMBL" id="WMV26628.1"/>
    </source>
</evidence>
<protein>
    <submittedName>
        <fullName evidence="4">Uncharacterized protein</fullName>
    </submittedName>
</protein>
<sequence length="119" mass="12934">MSEDGNDGNVSCATSWTTTLKSDLSHVKKEKNSNSPQKSESASHLDLMDEFLEMEKLAYQSSDTNGAVSSPDIPNNARPETTKVDTSMHVTKSPDSQLKEHNETSVSGDQASRNEEVSS</sequence>
<organism evidence="4 5">
    <name type="scientific">Solanum verrucosum</name>
    <dbReference type="NCBI Taxonomy" id="315347"/>
    <lineage>
        <taxon>Eukaryota</taxon>
        <taxon>Viridiplantae</taxon>
        <taxon>Streptophyta</taxon>
        <taxon>Embryophyta</taxon>
        <taxon>Tracheophyta</taxon>
        <taxon>Spermatophyta</taxon>
        <taxon>Magnoliopsida</taxon>
        <taxon>eudicotyledons</taxon>
        <taxon>Gunneridae</taxon>
        <taxon>Pentapetalae</taxon>
        <taxon>asterids</taxon>
        <taxon>lamiids</taxon>
        <taxon>Solanales</taxon>
        <taxon>Solanaceae</taxon>
        <taxon>Solanoideae</taxon>
        <taxon>Solaneae</taxon>
        <taxon>Solanum</taxon>
    </lineage>
</organism>
<reference evidence="4" key="1">
    <citation type="submission" date="2023-08" db="EMBL/GenBank/DDBJ databases">
        <title>A de novo genome assembly of Solanum verrucosum Schlechtendal, a Mexican diploid species geographically isolated from the other diploid A-genome species in potato relatives.</title>
        <authorList>
            <person name="Hosaka K."/>
        </authorList>
    </citation>
    <scope>NUCLEOTIDE SEQUENCE</scope>
    <source>
        <tissue evidence="4">Young leaves</tissue>
    </source>
</reference>
<proteinExistence type="inferred from homology"/>
<dbReference type="EMBL" id="CP133615">
    <property type="protein sequence ID" value="WMV26628.1"/>
    <property type="molecule type" value="Genomic_DNA"/>
</dbReference>
<feature type="compositionally biased region" description="Basic and acidic residues" evidence="3">
    <location>
        <begin position="23"/>
        <end position="32"/>
    </location>
</feature>
<dbReference type="PANTHER" id="PTHR31580:SF4">
    <property type="entry name" value="FILAMENT-LIKE PLANT PROTEIN 6"/>
    <property type="match status" value="1"/>
</dbReference>
<evidence type="ECO:0000256" key="1">
    <source>
        <dbReference type="ARBA" id="ARBA00005921"/>
    </source>
</evidence>
<name>A0AAF0QQQ7_SOLVR</name>